<dbReference type="InterPro" id="IPR036393">
    <property type="entry name" value="AceGlu_kinase-like_sf"/>
</dbReference>
<name>A0ABP8ZLG0_9FLAO</name>
<dbReference type="Proteomes" id="UP001500141">
    <property type="component" value="Unassembled WGS sequence"/>
</dbReference>
<comment type="caution">
    <text evidence="1">The sequence shown here is derived from an EMBL/GenBank/DDBJ whole genome shotgun (WGS) entry which is preliminary data.</text>
</comment>
<protein>
    <submittedName>
        <fullName evidence="1">Uncharacterized protein</fullName>
    </submittedName>
</protein>
<dbReference type="EMBL" id="BAABIP010000007">
    <property type="protein sequence ID" value="GAA4759443.1"/>
    <property type="molecule type" value="Genomic_DNA"/>
</dbReference>
<organism evidence="1 2">
    <name type="scientific">Flavobacterium hankyongi</name>
    <dbReference type="NCBI Taxonomy" id="1176532"/>
    <lineage>
        <taxon>Bacteria</taxon>
        <taxon>Pseudomonadati</taxon>
        <taxon>Bacteroidota</taxon>
        <taxon>Flavobacteriia</taxon>
        <taxon>Flavobacteriales</taxon>
        <taxon>Flavobacteriaceae</taxon>
        <taxon>Flavobacterium</taxon>
    </lineage>
</organism>
<sequence>MVAEIFGNGTRNPYFTVDTAAVSRGDTYPEKNPDTVKFDYISFNDVLAKGLKRIKCNEHNSIYFESRK</sequence>
<proteinExistence type="predicted"/>
<evidence type="ECO:0000313" key="2">
    <source>
        <dbReference type="Proteomes" id="UP001500141"/>
    </source>
</evidence>
<keyword evidence="2" id="KW-1185">Reference proteome</keyword>
<reference evidence="2" key="1">
    <citation type="journal article" date="2019" name="Int. J. Syst. Evol. Microbiol.">
        <title>The Global Catalogue of Microorganisms (GCM) 10K type strain sequencing project: providing services to taxonomists for standard genome sequencing and annotation.</title>
        <authorList>
            <consortium name="The Broad Institute Genomics Platform"/>
            <consortium name="The Broad Institute Genome Sequencing Center for Infectious Disease"/>
            <person name="Wu L."/>
            <person name="Ma J."/>
        </authorList>
    </citation>
    <scope>NUCLEOTIDE SEQUENCE [LARGE SCALE GENOMIC DNA]</scope>
    <source>
        <strain evidence="2">JCM 18198</strain>
    </source>
</reference>
<accession>A0ABP8ZLG0</accession>
<evidence type="ECO:0000313" key="1">
    <source>
        <dbReference type="EMBL" id="GAA4759443.1"/>
    </source>
</evidence>
<gene>
    <name evidence="1" type="ORF">GCM10023230_04810</name>
</gene>
<dbReference type="SUPFAM" id="SSF53633">
    <property type="entry name" value="Carbamate kinase-like"/>
    <property type="match status" value="1"/>
</dbReference>